<evidence type="ECO:0000313" key="8">
    <source>
        <dbReference type="EMBL" id="RAW40646.1"/>
    </source>
</evidence>
<dbReference type="EMBL" id="RCMV01000084">
    <property type="protein sequence ID" value="KAG3225428.1"/>
    <property type="molecule type" value="Genomic_DNA"/>
</dbReference>
<comment type="caution">
    <text evidence="8">The sequence shown here is derived from an EMBL/GenBank/DDBJ whole genome shotgun (WGS) entry which is preliminary data.</text>
</comment>
<dbReference type="EMBL" id="RCMG01000132">
    <property type="protein sequence ID" value="KAG2862327.1"/>
    <property type="molecule type" value="Genomic_DNA"/>
</dbReference>
<dbReference type="Pfam" id="PF14273">
    <property type="entry name" value="DUF4360"/>
    <property type="match status" value="1"/>
</dbReference>
<evidence type="ECO:0000313" key="7">
    <source>
        <dbReference type="EMBL" id="KAG6966884.1"/>
    </source>
</evidence>
<dbReference type="Proteomes" id="UP000735874">
    <property type="component" value="Unassembled WGS sequence"/>
</dbReference>
<dbReference type="PANTHER" id="PTHR38847:SF1">
    <property type="entry name" value="PSEUDOURIDINE SYNTHASE RSUA_RLUA-LIKE DOMAIN-CONTAINING PROTEIN"/>
    <property type="match status" value="1"/>
</dbReference>
<evidence type="ECO:0000313" key="6">
    <source>
        <dbReference type="EMBL" id="KAG3225428.1"/>
    </source>
</evidence>
<name>A0A329SXI6_9STRA</name>
<dbReference type="Proteomes" id="UP000251314">
    <property type="component" value="Unassembled WGS sequence"/>
</dbReference>
<evidence type="ECO:0000256" key="1">
    <source>
        <dbReference type="SAM" id="SignalP"/>
    </source>
</evidence>
<evidence type="ECO:0000313" key="4">
    <source>
        <dbReference type="EMBL" id="KAG2952129.1"/>
    </source>
</evidence>
<dbReference type="EMBL" id="MJFZ01000044">
    <property type="protein sequence ID" value="RAW40646.1"/>
    <property type="molecule type" value="Genomic_DNA"/>
</dbReference>
<dbReference type="Proteomes" id="UP000774804">
    <property type="component" value="Unassembled WGS sequence"/>
</dbReference>
<reference evidence="8 9" key="1">
    <citation type="submission" date="2018-01" db="EMBL/GenBank/DDBJ databases">
        <title>Draft genome of the strawberry crown rot pathogen Phytophthora cactorum.</title>
        <authorList>
            <person name="Armitage A.D."/>
            <person name="Lysoe E."/>
            <person name="Nellist C.F."/>
            <person name="Harrison R.J."/>
            <person name="Brurberg M.B."/>
        </authorList>
    </citation>
    <scope>NUCLEOTIDE SEQUENCE [LARGE SCALE GENOMIC DNA]</scope>
    <source>
        <strain evidence="8 9">10300</strain>
    </source>
</reference>
<evidence type="ECO:0000313" key="9">
    <source>
        <dbReference type="Proteomes" id="UP000251314"/>
    </source>
</evidence>
<dbReference type="OrthoDB" id="152248at2759"/>
<sequence length="225" mass="23579">MYILAFLAALCAFVAAVDADLTASGNTSAPEFVIEVPPAGGSTEPAFKFGTPTFFGSGCPADTVTVIPSTDGQVVSVLFSQFAARTSGADVTRDRKSCNLAVPVDVQSGVSIGIFRVDYRGNAFVPNQSGSYGQFDAEYFLAGQRGPVASEKYSPGTDKDLFISHEVGVSAIVWTPCGASTNFRVNSAITAAKKAGGKEDTQIAIDSVDSTVQAGFHYYIRARKC</sequence>
<evidence type="ECO:0000313" key="2">
    <source>
        <dbReference type="EMBL" id="KAG2862327.1"/>
    </source>
</evidence>
<dbReference type="PANTHER" id="PTHR38847">
    <property type="match status" value="1"/>
</dbReference>
<evidence type="ECO:0000313" key="3">
    <source>
        <dbReference type="EMBL" id="KAG2933231.1"/>
    </source>
</evidence>
<evidence type="ECO:0008006" key="10">
    <source>
        <dbReference type="Google" id="ProtNLM"/>
    </source>
</evidence>
<reference evidence="2" key="2">
    <citation type="submission" date="2018-10" db="EMBL/GenBank/DDBJ databases">
        <title>Effector identification in a new, highly contiguous assembly of the strawberry crown rot pathogen Phytophthora cactorum.</title>
        <authorList>
            <person name="Armitage A.D."/>
            <person name="Nellist C.F."/>
            <person name="Bates H."/>
            <person name="Vickerstaff R.J."/>
            <person name="Harrison R.J."/>
        </authorList>
    </citation>
    <scope>NUCLEOTIDE SEQUENCE</scope>
    <source>
        <strain evidence="2">15-7</strain>
        <strain evidence="3">4032</strain>
        <strain evidence="4">4040</strain>
        <strain evidence="5">P415</strain>
        <strain evidence="6">P421</strain>
    </source>
</reference>
<dbReference type="EMBL" id="JAENGZ010000161">
    <property type="protein sequence ID" value="KAG6966884.1"/>
    <property type="molecule type" value="Genomic_DNA"/>
</dbReference>
<dbReference type="Proteomes" id="UP000760860">
    <property type="component" value="Unassembled WGS sequence"/>
</dbReference>
<dbReference type="Proteomes" id="UP000688947">
    <property type="component" value="Unassembled WGS sequence"/>
</dbReference>
<dbReference type="EMBL" id="RCMK01000042">
    <property type="protein sequence ID" value="KAG2952129.1"/>
    <property type="molecule type" value="Genomic_DNA"/>
</dbReference>
<evidence type="ECO:0000313" key="5">
    <source>
        <dbReference type="EMBL" id="KAG2990962.1"/>
    </source>
</evidence>
<organism evidence="8 9">
    <name type="scientific">Phytophthora cactorum</name>
    <dbReference type="NCBI Taxonomy" id="29920"/>
    <lineage>
        <taxon>Eukaryota</taxon>
        <taxon>Sar</taxon>
        <taxon>Stramenopiles</taxon>
        <taxon>Oomycota</taxon>
        <taxon>Peronosporomycetes</taxon>
        <taxon>Peronosporales</taxon>
        <taxon>Peronosporaceae</taxon>
        <taxon>Phytophthora</taxon>
    </lineage>
</organism>
<reference evidence="7" key="3">
    <citation type="submission" date="2021-01" db="EMBL/GenBank/DDBJ databases">
        <title>Phytophthora aleatoria, a newly-described species from Pinus radiata is distinct from Phytophthora cactorum isolates based on comparative genomics.</title>
        <authorList>
            <person name="Mcdougal R."/>
            <person name="Panda P."/>
            <person name="Williams N."/>
            <person name="Studholme D.J."/>
        </authorList>
    </citation>
    <scope>NUCLEOTIDE SEQUENCE</scope>
    <source>
        <strain evidence="7">NZFS 3830</strain>
    </source>
</reference>
<dbReference type="InterPro" id="IPR025649">
    <property type="entry name" value="DUF4360"/>
</dbReference>
<feature type="chain" id="PRO_5039986090" description="DUF4360 domain-containing protein" evidence="1">
    <location>
        <begin position="20"/>
        <end position="225"/>
    </location>
</feature>
<accession>A0A329SXI6</accession>
<protein>
    <recommendedName>
        <fullName evidence="10">DUF4360 domain-containing protein</fullName>
    </recommendedName>
</protein>
<dbReference type="AlphaFoldDB" id="A0A329SXI6"/>
<dbReference type="EMBL" id="RCML01000109">
    <property type="protein sequence ID" value="KAG2990962.1"/>
    <property type="molecule type" value="Genomic_DNA"/>
</dbReference>
<keyword evidence="1" id="KW-0732">Signal</keyword>
<dbReference type="Proteomes" id="UP000697107">
    <property type="component" value="Unassembled WGS sequence"/>
</dbReference>
<proteinExistence type="predicted"/>
<dbReference type="EMBL" id="RCMI01000116">
    <property type="protein sequence ID" value="KAG2933231.1"/>
    <property type="molecule type" value="Genomic_DNA"/>
</dbReference>
<dbReference type="Proteomes" id="UP000736787">
    <property type="component" value="Unassembled WGS sequence"/>
</dbReference>
<dbReference type="STRING" id="29920.A0A329SXI6"/>
<feature type="signal peptide" evidence="1">
    <location>
        <begin position="1"/>
        <end position="19"/>
    </location>
</feature>
<gene>
    <name evidence="7" type="ORF">JG687_00004622</name>
    <name evidence="8" type="ORF">PC110_g3146</name>
    <name evidence="2" type="ORF">PC113_g6411</name>
    <name evidence="3" type="ORF">PC115_g5537</name>
    <name evidence="4" type="ORF">PC117_g3038</name>
    <name evidence="5" type="ORF">PC118_g5355</name>
    <name evidence="6" type="ORF">PC129_g3954</name>
</gene>
<dbReference type="VEuPathDB" id="FungiDB:PC110_g3146"/>
<keyword evidence="9" id="KW-1185">Reference proteome</keyword>